<dbReference type="RefSeq" id="XP_005757693.1">
    <property type="nucleotide sequence ID" value="XM_005757636.1"/>
</dbReference>
<dbReference type="eggNOG" id="KOG4373">
    <property type="taxonomic scope" value="Eukaryota"/>
</dbReference>
<dbReference type="SUPFAM" id="SSF53098">
    <property type="entry name" value="Ribonuclease H-like"/>
    <property type="match status" value="1"/>
</dbReference>
<keyword evidence="2" id="KW-0378">Hydrolase</keyword>
<dbReference type="PROSITE" id="PS51257">
    <property type="entry name" value="PROKAR_LIPOPROTEIN"/>
    <property type="match status" value="1"/>
</dbReference>
<dbReference type="GeneID" id="17257659"/>
<dbReference type="AlphaFoldDB" id="A0A0D3I1X9"/>
<sequence>MSKIAWTALVASAACVALVLLRRRRRANGRHSVTVIDSASVLDAALTRWSCTHRVLGLDVEWVAGSRPAALLQLSCGDETVVVQLSKLAPPEALLRLLADPRTSKVGVGVAQDLRRLETWANTGVDACSSRRLSCGGGVDLIPIAVRCGCAGRSLASLSEELLGERMHKGAVRRSNWEADTLSVEQVAYAANDARASLRVYLALLARLDWRSRAPLPTVAAPSLPPPRSGDAAAARGRCVRIPTRSQPVYDGEPSPLSCARDAVA</sequence>
<dbReference type="CDD" id="cd06141">
    <property type="entry name" value="WRN_exo"/>
    <property type="match status" value="1"/>
</dbReference>
<dbReference type="GO" id="GO:0005634">
    <property type="term" value="C:nucleus"/>
    <property type="evidence" value="ECO:0007669"/>
    <property type="project" value="TreeGrafter"/>
</dbReference>
<dbReference type="InterPro" id="IPR051132">
    <property type="entry name" value="3-5_Exonuclease_domain"/>
</dbReference>
<dbReference type="PANTHER" id="PTHR13620:SF104">
    <property type="entry name" value="EXONUCLEASE 3'-5' DOMAIN-CONTAINING PROTEIN 2"/>
    <property type="match status" value="1"/>
</dbReference>
<evidence type="ECO:0000256" key="2">
    <source>
        <dbReference type="ARBA" id="ARBA00022801"/>
    </source>
</evidence>
<dbReference type="Pfam" id="PF01612">
    <property type="entry name" value="DNA_pol_A_exo1"/>
    <property type="match status" value="1"/>
</dbReference>
<dbReference type="GO" id="GO:0006139">
    <property type="term" value="P:nucleobase-containing compound metabolic process"/>
    <property type="evidence" value="ECO:0007669"/>
    <property type="project" value="InterPro"/>
</dbReference>
<dbReference type="GO" id="GO:0003676">
    <property type="term" value="F:nucleic acid binding"/>
    <property type="evidence" value="ECO:0007669"/>
    <property type="project" value="InterPro"/>
</dbReference>
<name>A0A0D3I1X9_EMIH1</name>
<evidence type="ECO:0000313" key="5">
    <source>
        <dbReference type="EnsemblProtists" id="EOD05264"/>
    </source>
</evidence>
<dbReference type="PaxDb" id="2903-EOD05264"/>
<evidence type="ECO:0000313" key="6">
    <source>
        <dbReference type="Proteomes" id="UP000013827"/>
    </source>
</evidence>
<reference evidence="6" key="1">
    <citation type="journal article" date="2013" name="Nature">
        <title>Pan genome of the phytoplankton Emiliania underpins its global distribution.</title>
        <authorList>
            <person name="Read B.A."/>
            <person name="Kegel J."/>
            <person name="Klute M.J."/>
            <person name="Kuo A."/>
            <person name="Lefebvre S.C."/>
            <person name="Maumus F."/>
            <person name="Mayer C."/>
            <person name="Miller J."/>
            <person name="Monier A."/>
            <person name="Salamov A."/>
            <person name="Young J."/>
            <person name="Aguilar M."/>
            <person name="Claverie J.M."/>
            <person name="Frickenhaus S."/>
            <person name="Gonzalez K."/>
            <person name="Herman E.K."/>
            <person name="Lin Y.C."/>
            <person name="Napier J."/>
            <person name="Ogata H."/>
            <person name="Sarno A.F."/>
            <person name="Shmutz J."/>
            <person name="Schroeder D."/>
            <person name="de Vargas C."/>
            <person name="Verret F."/>
            <person name="von Dassow P."/>
            <person name="Valentin K."/>
            <person name="Van de Peer Y."/>
            <person name="Wheeler G."/>
            <person name="Dacks J.B."/>
            <person name="Delwiche C.F."/>
            <person name="Dyhrman S.T."/>
            <person name="Glockner G."/>
            <person name="John U."/>
            <person name="Richards T."/>
            <person name="Worden A.Z."/>
            <person name="Zhang X."/>
            <person name="Grigoriev I.V."/>
            <person name="Allen A.E."/>
            <person name="Bidle K."/>
            <person name="Borodovsky M."/>
            <person name="Bowler C."/>
            <person name="Brownlee C."/>
            <person name="Cock J.M."/>
            <person name="Elias M."/>
            <person name="Gladyshev V.N."/>
            <person name="Groth M."/>
            <person name="Guda C."/>
            <person name="Hadaegh A."/>
            <person name="Iglesias-Rodriguez M.D."/>
            <person name="Jenkins J."/>
            <person name="Jones B.M."/>
            <person name="Lawson T."/>
            <person name="Leese F."/>
            <person name="Lindquist E."/>
            <person name="Lobanov A."/>
            <person name="Lomsadze A."/>
            <person name="Malik S.B."/>
            <person name="Marsh M.E."/>
            <person name="Mackinder L."/>
            <person name="Mock T."/>
            <person name="Mueller-Roeber B."/>
            <person name="Pagarete A."/>
            <person name="Parker M."/>
            <person name="Probert I."/>
            <person name="Quesneville H."/>
            <person name="Raines C."/>
            <person name="Rensing S.A."/>
            <person name="Riano-Pachon D.M."/>
            <person name="Richier S."/>
            <person name="Rokitta S."/>
            <person name="Shiraiwa Y."/>
            <person name="Soanes D.M."/>
            <person name="van der Giezen M."/>
            <person name="Wahlund T.M."/>
            <person name="Williams B."/>
            <person name="Wilson W."/>
            <person name="Wolfe G."/>
            <person name="Wurch L.L."/>
        </authorList>
    </citation>
    <scope>NUCLEOTIDE SEQUENCE</scope>
</reference>
<dbReference type="SMART" id="SM00474">
    <property type="entry name" value="35EXOc"/>
    <property type="match status" value="1"/>
</dbReference>
<dbReference type="InterPro" id="IPR036397">
    <property type="entry name" value="RNaseH_sf"/>
</dbReference>
<dbReference type="GO" id="GO:0008408">
    <property type="term" value="F:3'-5' exonuclease activity"/>
    <property type="evidence" value="ECO:0007669"/>
    <property type="project" value="InterPro"/>
</dbReference>
<organism evidence="5 6">
    <name type="scientific">Emiliania huxleyi (strain CCMP1516)</name>
    <dbReference type="NCBI Taxonomy" id="280463"/>
    <lineage>
        <taxon>Eukaryota</taxon>
        <taxon>Haptista</taxon>
        <taxon>Haptophyta</taxon>
        <taxon>Prymnesiophyceae</taxon>
        <taxon>Isochrysidales</taxon>
        <taxon>Noelaerhabdaceae</taxon>
        <taxon>Emiliania</taxon>
    </lineage>
</organism>
<feature type="region of interest" description="Disordered" evidence="3">
    <location>
        <begin position="217"/>
        <end position="265"/>
    </location>
</feature>
<dbReference type="GO" id="GO:0005737">
    <property type="term" value="C:cytoplasm"/>
    <property type="evidence" value="ECO:0007669"/>
    <property type="project" value="TreeGrafter"/>
</dbReference>
<dbReference type="GeneID" id="17251486"/>
<evidence type="ECO:0000256" key="1">
    <source>
        <dbReference type="ARBA" id="ARBA00022722"/>
    </source>
</evidence>
<dbReference type="Proteomes" id="UP000013827">
    <property type="component" value="Unassembled WGS sequence"/>
</dbReference>
<dbReference type="KEGG" id="ehx:EMIHUDRAFT_247868"/>
<dbReference type="EnsemblProtists" id="EOD05264">
    <property type="protein sequence ID" value="EOD05264"/>
    <property type="gene ID" value="EMIHUDRAFT_198886"/>
</dbReference>
<dbReference type="STRING" id="2903.R1DAH5"/>
<dbReference type="HOGENOM" id="CLU_1051445_0_0_1"/>
<feature type="domain" description="3'-5' exonuclease" evidence="4">
    <location>
        <begin position="33"/>
        <end position="209"/>
    </location>
</feature>
<evidence type="ECO:0000259" key="4">
    <source>
        <dbReference type="SMART" id="SM00474"/>
    </source>
</evidence>
<reference evidence="5" key="2">
    <citation type="submission" date="2024-10" db="UniProtKB">
        <authorList>
            <consortium name="EnsemblProtists"/>
        </authorList>
    </citation>
    <scope>IDENTIFICATION</scope>
</reference>
<keyword evidence="6" id="KW-1185">Reference proteome</keyword>
<dbReference type="InterPro" id="IPR012337">
    <property type="entry name" value="RNaseH-like_sf"/>
</dbReference>
<dbReference type="InterPro" id="IPR002562">
    <property type="entry name" value="3'-5'_exonuclease_dom"/>
</dbReference>
<dbReference type="RefSeq" id="XP_005763934.1">
    <property type="nucleotide sequence ID" value="XM_005763877.1"/>
</dbReference>
<dbReference type="EnsemblProtists" id="EOD11505">
    <property type="protein sequence ID" value="EOD11505"/>
    <property type="gene ID" value="EMIHUDRAFT_247868"/>
</dbReference>
<evidence type="ECO:0000256" key="3">
    <source>
        <dbReference type="SAM" id="MobiDB-lite"/>
    </source>
</evidence>
<dbReference type="PANTHER" id="PTHR13620">
    <property type="entry name" value="3-5 EXONUCLEASE"/>
    <property type="match status" value="1"/>
</dbReference>
<proteinExistence type="predicted"/>
<keyword evidence="1" id="KW-0540">Nuclease</keyword>
<dbReference type="Gene3D" id="3.30.420.10">
    <property type="entry name" value="Ribonuclease H-like superfamily/Ribonuclease H"/>
    <property type="match status" value="1"/>
</dbReference>
<dbReference type="KEGG" id="ehx:EMIHUDRAFT_198886"/>
<protein>
    <recommendedName>
        <fullName evidence="4">3'-5' exonuclease domain-containing protein</fullName>
    </recommendedName>
</protein>
<accession>A0A0D3I1X9</accession>